<dbReference type="AlphaFoldDB" id="A0A4R5KB23"/>
<dbReference type="Proteomes" id="UP000295511">
    <property type="component" value="Unassembled WGS sequence"/>
</dbReference>
<organism evidence="1 2">
    <name type="scientific">Arthrobacter terricola</name>
    <dbReference type="NCBI Taxonomy" id="2547396"/>
    <lineage>
        <taxon>Bacteria</taxon>
        <taxon>Bacillati</taxon>
        <taxon>Actinomycetota</taxon>
        <taxon>Actinomycetes</taxon>
        <taxon>Micrococcales</taxon>
        <taxon>Micrococcaceae</taxon>
        <taxon>Arthrobacter</taxon>
    </lineage>
</organism>
<gene>
    <name evidence="1" type="ORF">E1809_18050</name>
</gene>
<accession>A0A4R5KB23</accession>
<comment type="caution">
    <text evidence="1">The sequence shown here is derived from an EMBL/GenBank/DDBJ whole genome shotgun (WGS) entry which is preliminary data.</text>
</comment>
<evidence type="ECO:0000313" key="2">
    <source>
        <dbReference type="Proteomes" id="UP000295511"/>
    </source>
</evidence>
<name>A0A4R5KB23_9MICC</name>
<proteinExistence type="predicted"/>
<evidence type="ECO:0000313" key="1">
    <source>
        <dbReference type="EMBL" id="TDF92443.1"/>
    </source>
</evidence>
<protein>
    <submittedName>
        <fullName evidence="1">Uncharacterized protein</fullName>
    </submittedName>
</protein>
<keyword evidence="2" id="KW-1185">Reference proteome</keyword>
<reference evidence="1 2" key="1">
    <citation type="submission" date="2019-03" db="EMBL/GenBank/DDBJ databases">
        <title>Whole genome sequence of Arthrobacter sp JH1-1.</title>
        <authorList>
            <person name="Trinh H.N."/>
        </authorList>
    </citation>
    <scope>NUCLEOTIDE SEQUENCE [LARGE SCALE GENOMIC DNA]</scope>
    <source>
        <strain evidence="1 2">JH1-1</strain>
    </source>
</reference>
<dbReference type="EMBL" id="SMRU01000023">
    <property type="protein sequence ID" value="TDF92443.1"/>
    <property type="molecule type" value="Genomic_DNA"/>
</dbReference>
<sequence>MSTSTPHERRNRPSPANFQTLPYCDSCRTDAHLSYDDFVPAYYSGGQGLEPSTVRYTCKRCGNHYSHHAPQGWAPPGWQWYD</sequence>
<dbReference type="RefSeq" id="WP_133205630.1">
    <property type="nucleotide sequence ID" value="NZ_SMRU01000023.1"/>
</dbReference>
<dbReference type="OrthoDB" id="4945999at2"/>